<dbReference type="SUPFAM" id="SSF54001">
    <property type="entry name" value="Cysteine proteinases"/>
    <property type="match status" value="3"/>
</dbReference>
<proteinExistence type="predicted"/>
<evidence type="ECO:0000256" key="5">
    <source>
        <dbReference type="ARBA" id="ARBA00022801"/>
    </source>
</evidence>
<gene>
    <name evidence="9" type="ORF">CVT25_000689</name>
</gene>
<feature type="compositionally biased region" description="Basic and acidic residues" evidence="7">
    <location>
        <begin position="719"/>
        <end position="730"/>
    </location>
</feature>
<feature type="region of interest" description="Disordered" evidence="7">
    <location>
        <begin position="475"/>
        <end position="524"/>
    </location>
</feature>
<feature type="compositionally biased region" description="Low complexity" evidence="7">
    <location>
        <begin position="416"/>
        <end position="433"/>
    </location>
</feature>
<dbReference type="GO" id="GO:0004843">
    <property type="term" value="F:cysteine-type deubiquitinase activity"/>
    <property type="evidence" value="ECO:0007669"/>
    <property type="project" value="UniProtKB-EC"/>
</dbReference>
<keyword evidence="5" id="KW-0378">Hydrolase</keyword>
<feature type="compositionally biased region" description="Pro residues" evidence="7">
    <location>
        <begin position="512"/>
        <end position="522"/>
    </location>
</feature>
<evidence type="ECO:0000313" key="10">
    <source>
        <dbReference type="Proteomes" id="UP000283269"/>
    </source>
</evidence>
<feature type="region of interest" description="Disordered" evidence="7">
    <location>
        <begin position="1591"/>
        <end position="1622"/>
    </location>
</feature>
<feature type="compositionally biased region" description="Low complexity" evidence="7">
    <location>
        <begin position="125"/>
        <end position="139"/>
    </location>
</feature>
<feature type="compositionally biased region" description="Basic and acidic residues" evidence="7">
    <location>
        <begin position="580"/>
        <end position="596"/>
    </location>
</feature>
<dbReference type="STRING" id="93625.A0A409WZM1"/>
<feature type="region of interest" description="Disordered" evidence="7">
    <location>
        <begin position="629"/>
        <end position="777"/>
    </location>
</feature>
<dbReference type="Gene3D" id="3.90.70.10">
    <property type="entry name" value="Cysteine proteinases"/>
    <property type="match status" value="3"/>
</dbReference>
<feature type="compositionally biased region" description="Low complexity" evidence="7">
    <location>
        <begin position="475"/>
        <end position="508"/>
    </location>
</feature>
<feature type="compositionally biased region" description="Polar residues" evidence="7">
    <location>
        <begin position="703"/>
        <end position="718"/>
    </location>
</feature>
<dbReference type="OrthoDB" id="429671at2759"/>
<dbReference type="InterPro" id="IPR050164">
    <property type="entry name" value="Peptidase_C19"/>
</dbReference>
<evidence type="ECO:0000256" key="6">
    <source>
        <dbReference type="ARBA" id="ARBA00022807"/>
    </source>
</evidence>
<feature type="compositionally biased region" description="Pro residues" evidence="7">
    <location>
        <begin position="72"/>
        <end position="81"/>
    </location>
</feature>
<evidence type="ECO:0000256" key="1">
    <source>
        <dbReference type="ARBA" id="ARBA00000707"/>
    </source>
</evidence>
<dbReference type="InterPro" id="IPR028889">
    <property type="entry name" value="USP"/>
</dbReference>
<comment type="caution">
    <text evidence="9">The sequence shown here is derived from an EMBL/GenBank/DDBJ whole genome shotgun (WGS) entry which is preliminary data.</text>
</comment>
<feature type="region of interest" description="Disordered" evidence="7">
    <location>
        <begin position="208"/>
        <end position="239"/>
    </location>
</feature>
<dbReference type="GO" id="GO:0006508">
    <property type="term" value="P:proteolysis"/>
    <property type="evidence" value="ECO:0007669"/>
    <property type="project" value="UniProtKB-KW"/>
</dbReference>
<feature type="region of interest" description="Disordered" evidence="7">
    <location>
        <begin position="564"/>
        <end position="615"/>
    </location>
</feature>
<feature type="compositionally biased region" description="Pro residues" evidence="7">
    <location>
        <begin position="27"/>
        <end position="38"/>
    </location>
</feature>
<feature type="compositionally biased region" description="Low complexity" evidence="7">
    <location>
        <begin position="214"/>
        <end position="227"/>
    </location>
</feature>
<dbReference type="InParanoid" id="A0A409WZM1"/>
<dbReference type="Pfam" id="PF00443">
    <property type="entry name" value="UCH"/>
    <property type="match status" value="2"/>
</dbReference>
<dbReference type="PANTHER" id="PTHR24006">
    <property type="entry name" value="UBIQUITIN CARBOXYL-TERMINAL HYDROLASE"/>
    <property type="match status" value="1"/>
</dbReference>
<feature type="region of interest" description="Disordered" evidence="7">
    <location>
        <begin position="810"/>
        <end position="837"/>
    </location>
</feature>
<dbReference type="EMBL" id="NHYD01002949">
    <property type="protein sequence ID" value="PPQ83936.1"/>
    <property type="molecule type" value="Genomic_DNA"/>
</dbReference>
<feature type="compositionally biased region" description="Basic and acidic residues" evidence="7">
    <location>
        <begin position="647"/>
        <end position="688"/>
    </location>
</feature>
<dbReference type="InterPro" id="IPR018200">
    <property type="entry name" value="USP_CS"/>
</dbReference>
<dbReference type="PROSITE" id="PS50235">
    <property type="entry name" value="USP_3"/>
    <property type="match status" value="2"/>
</dbReference>
<evidence type="ECO:0000256" key="2">
    <source>
        <dbReference type="ARBA" id="ARBA00012759"/>
    </source>
</evidence>
<dbReference type="PANTHER" id="PTHR24006:SF687">
    <property type="entry name" value="UBIQUITIN CARBOXYL-TERMINAL HYDROLASE 10"/>
    <property type="match status" value="1"/>
</dbReference>
<sequence>MAYPQQGPGPSTYYQHQQSPSPSQSQPQPPQQQPPQPQPQHQHQQQPPPPLPQHHHVYGTHSPGPRPNYYQYPPPGPPPLPLHQYAPQPSPSSRGNHRGGSSSYGARGGAHGYHHQQHQQHHPQHPQQQHIQHPQQQQHYQHHHHQQAPYSPHAHAQHIAHLPQHPHPQHQHPQHMPSYSPQPAKYTNVHAPTFYPSPSAPVFTPSWQTQQAMMSSPSPLPKQLSMPQPQPQPPPQTTSYANYYEQLQPQLQMPSPSLAPPVVQNVVQGVEAQSQSQSPILVPMPVPVPVVCEELKNERSVPIPMPVPAPAPVPAPVSVPMPLPLPALSLAVPSTSTSTATSSPSLSPSAPSFFPSALSTNLVVASESLDIEQTSTTPTPQQPAPIPASVSVPTSSSYAQMGSIATHVVAPAYPPSSTTTTTIQSSLSSSRSSPVPLFSALPNGFPSTSTSMDTATFTNIPIPIPIPASSSSSSSASASFPAFTSSSSLPTSTATSSTSSTTSTATSALPDIPFPPHLPGQPNPTAQWAIWSRRPHDPAHAPGIIISPRARPPRDVVAAALDLRTPAGTPPADGMGVGGGRDKEKEKEVAVEEKEVSPSPSASFSFSTTSASTSNSSAVSVADADAETTVPCSPASSHTSVDGVVGVEKERGGEKVGGQDKEKASEQEREKEKEAGKEKEIKDKEKEKPKSKKAKKAAAAAATSVNANGHVTTSAATTTEKEREQPKEGDMLVSSLLHPHGTTTAAPTPAIATTTTTTPTPATPITTPAPGTPAQSELAQLPPATTASAPAPAPASAAAPVKRSWASLLRPASPAASGSGAGSTSTSTSGAQPSAPRNALPVSSVVGFSIPAAAALAAGAGSSAGAGAGAGAGAAMGLSGSRRSELIALLTSGPPHAAPPPTSGAINFAAAAASANTAAALSKQVEAAMGATLKIRPRGLVNSGNMCFANSVLQVMVYCPPFHRLFGELGRVFRGLDGERAGGGREKEKGRETPLVDATIEFLREFVDDKDKNVKGVNGVGNGNTLASAFAVASGSGKVGGKGKEKDNGDGEGERDEDDWDGESFLPTGIYDAMKAKKRFDNMRGGHQEDAEEFFGFYLDTLEEELLALLHTVNPPVPSSRQVNGVGAGAGAGVEEKEEAAPPEEDGWLEVGKRNRMVHTRTIKATESPITRIFGGKFRSTLRAPGQKDSVVVEDWRSLRLDIQRDQIHTIQDALSYISHPQPVQVTQTQGQGQGTRTIEAQQQVLIEALPPILVLHIKRFCYDTAVGGVVKVGKQVGFGPELEIGSDVMVPAAKKAQPVRYKLFSGTFSLIDFRVAFFSPITVTALYHHGLSASGGHYTLDVLHPNRYPTSTSTPNANAKPNHREGWVRIDDNLVSDVRPDDVFGAYERDESRSTLTSTAPSSVPLNALPVSSVVGFSIPAAALAAGLNVGAGAGAGAGAAMGLSGSRRSELVALLTTGPPHAAPPPTSGAINFAAAALSKQFEAAMGATLKIRPRGLVNSGNICFANSVLQVMVYCPPFHRLFGELGRVFRGVDGERGSKEREKGRETPLVDATIEFLWEFVDDKDKNVKGVNDVGNGNTLSSAFAVASGSGKVGGKGKERDNGDGEGERDEDDWDGESFLPTGIYDAMKAKKRFDNMRGGHQEDAEEFFGFYLDTLEEELLALLHTVNPPAPSSRQVNGVGAGAGVEEKEEAAPPEEDGWLEVGKRNRMVHTRTIKATESPITRIFGGKFRSTLRAPGQKDSVVVEDWRSLRLDIQRDQIHTIQDALSYILHPQPVQVTQTQRQDTRTIEALPPILVLHIKRFCYDTAVGGVVKVGKQVGFGPELEIGSDVMVLAAKRAQPVRYKLFSGTFSLIDFRVAFFSSITITALYYRGLSASGGHYTLDLLHPNRYPTSTSNANAKTKPNHREGWVRIDDNLVSGRAAGRCVRAQQQVLIEALPLILVLHIKRFCYDAAVGGVVKVGKQVGFRPELEIGSGEYFFMLWFPLRRQLSLCDINCLVCCATTDSPHQAGTIPLTANANAKPNHREGWVRINDNLVSDVRLDDVFGTYERDESRSELVHWG</sequence>
<feature type="region of interest" description="Disordered" evidence="7">
    <location>
        <begin position="371"/>
        <end position="391"/>
    </location>
</feature>
<evidence type="ECO:0000256" key="7">
    <source>
        <dbReference type="SAM" id="MobiDB-lite"/>
    </source>
</evidence>
<feature type="domain" description="USP" evidence="8">
    <location>
        <begin position="1497"/>
        <end position="1942"/>
    </location>
</feature>
<keyword evidence="3" id="KW-0645">Protease</keyword>
<feature type="compositionally biased region" description="Low complexity" evidence="7">
    <location>
        <begin position="741"/>
        <end position="774"/>
    </location>
</feature>
<evidence type="ECO:0000256" key="4">
    <source>
        <dbReference type="ARBA" id="ARBA00022786"/>
    </source>
</evidence>
<dbReference type="CDD" id="cd02257">
    <property type="entry name" value="Peptidase_C19"/>
    <property type="match status" value="3"/>
</dbReference>
<accession>A0A409WZM1</accession>
<dbReference type="GO" id="GO:0016579">
    <property type="term" value="P:protein deubiquitination"/>
    <property type="evidence" value="ECO:0007669"/>
    <property type="project" value="InterPro"/>
</dbReference>
<dbReference type="InterPro" id="IPR038765">
    <property type="entry name" value="Papain-like_cys_pep_sf"/>
</dbReference>
<dbReference type="Proteomes" id="UP000283269">
    <property type="component" value="Unassembled WGS sequence"/>
</dbReference>
<feature type="region of interest" description="Disordered" evidence="7">
    <location>
        <begin position="1"/>
        <end position="192"/>
    </location>
</feature>
<dbReference type="GO" id="GO:0005634">
    <property type="term" value="C:nucleus"/>
    <property type="evidence" value="ECO:0007669"/>
    <property type="project" value="TreeGrafter"/>
</dbReference>
<comment type="catalytic activity">
    <reaction evidence="1">
        <text>Thiol-dependent hydrolysis of ester, thioester, amide, peptide and isopeptide bonds formed by the C-terminal Gly of ubiquitin (a 76-residue protein attached to proteins as an intracellular targeting signal).</text>
        <dbReference type="EC" id="3.4.19.12"/>
    </reaction>
</comment>
<feature type="region of interest" description="Disordered" evidence="7">
    <location>
        <begin position="1034"/>
        <end position="1066"/>
    </location>
</feature>
<feature type="domain" description="USP" evidence="8">
    <location>
        <begin position="938"/>
        <end position="1401"/>
    </location>
</feature>
<feature type="compositionally biased region" description="Acidic residues" evidence="7">
    <location>
        <begin position="1050"/>
        <end position="1062"/>
    </location>
</feature>
<organism evidence="9 10">
    <name type="scientific">Psilocybe cyanescens</name>
    <dbReference type="NCBI Taxonomy" id="93625"/>
    <lineage>
        <taxon>Eukaryota</taxon>
        <taxon>Fungi</taxon>
        <taxon>Dikarya</taxon>
        <taxon>Basidiomycota</taxon>
        <taxon>Agaricomycotina</taxon>
        <taxon>Agaricomycetes</taxon>
        <taxon>Agaricomycetidae</taxon>
        <taxon>Agaricales</taxon>
        <taxon>Agaricineae</taxon>
        <taxon>Strophariaceae</taxon>
        <taxon>Psilocybe</taxon>
    </lineage>
</organism>
<name>A0A409WZM1_PSICY</name>
<evidence type="ECO:0000259" key="8">
    <source>
        <dbReference type="PROSITE" id="PS50235"/>
    </source>
</evidence>
<reference evidence="9 10" key="1">
    <citation type="journal article" date="2018" name="Evol. Lett.">
        <title>Horizontal gene cluster transfer increased hallucinogenic mushroom diversity.</title>
        <authorList>
            <person name="Reynolds H.T."/>
            <person name="Vijayakumar V."/>
            <person name="Gluck-Thaler E."/>
            <person name="Korotkin H.B."/>
            <person name="Matheny P.B."/>
            <person name="Slot J.C."/>
        </authorList>
    </citation>
    <scope>NUCLEOTIDE SEQUENCE [LARGE SCALE GENOMIC DNA]</scope>
    <source>
        <strain evidence="9 10">2631</strain>
    </source>
</reference>
<dbReference type="GO" id="GO:0005829">
    <property type="term" value="C:cytosol"/>
    <property type="evidence" value="ECO:0007669"/>
    <property type="project" value="TreeGrafter"/>
</dbReference>
<evidence type="ECO:0000256" key="3">
    <source>
        <dbReference type="ARBA" id="ARBA00022670"/>
    </source>
</evidence>
<feature type="compositionally biased region" description="Low complexity" evidence="7">
    <location>
        <begin position="82"/>
        <end position="105"/>
    </location>
</feature>
<feature type="compositionally biased region" description="Low complexity" evidence="7">
    <location>
        <begin position="15"/>
        <end position="26"/>
    </location>
</feature>
<evidence type="ECO:0000313" key="9">
    <source>
        <dbReference type="EMBL" id="PPQ83936.1"/>
    </source>
</evidence>
<feature type="compositionally biased region" description="Low complexity" evidence="7">
    <location>
        <begin position="811"/>
        <end position="836"/>
    </location>
</feature>
<dbReference type="PROSITE" id="PS00972">
    <property type="entry name" value="USP_1"/>
    <property type="match status" value="2"/>
</dbReference>
<feature type="region of interest" description="Disordered" evidence="7">
    <location>
        <begin position="415"/>
        <end position="434"/>
    </location>
</feature>
<keyword evidence="10" id="KW-1185">Reference proteome</keyword>
<feature type="compositionally biased region" description="Acidic residues" evidence="7">
    <location>
        <begin position="1607"/>
        <end position="1619"/>
    </location>
</feature>
<keyword evidence="4" id="KW-0833">Ubl conjugation pathway</keyword>
<keyword evidence="6" id="KW-0788">Thiol protease</keyword>
<protein>
    <recommendedName>
        <fullName evidence="2">ubiquitinyl hydrolase 1</fullName>
        <ecNumber evidence="2">3.4.19.12</ecNumber>
    </recommendedName>
</protein>
<dbReference type="InterPro" id="IPR001394">
    <property type="entry name" value="Peptidase_C19_UCH"/>
</dbReference>
<feature type="compositionally biased region" description="Basic residues" evidence="7">
    <location>
        <begin position="112"/>
        <end position="124"/>
    </location>
</feature>
<feature type="compositionally biased region" description="Low complexity" evidence="7">
    <location>
        <begin position="597"/>
        <end position="615"/>
    </location>
</feature>
<dbReference type="EC" id="3.4.19.12" evidence="2"/>
<feature type="compositionally biased region" description="Low complexity" evidence="7">
    <location>
        <begin position="147"/>
        <end position="163"/>
    </location>
</feature>